<accession>A0ABU4TFE2</accession>
<dbReference type="EMBL" id="JAXAVW010000048">
    <property type="protein sequence ID" value="MDX8036744.1"/>
    <property type="molecule type" value="Genomic_DNA"/>
</dbReference>
<dbReference type="NCBIfam" id="TIGR02426">
    <property type="entry name" value="protocat_pcaB"/>
    <property type="match status" value="1"/>
</dbReference>
<dbReference type="PANTHER" id="PTHR43172">
    <property type="entry name" value="ADENYLOSUCCINATE LYASE"/>
    <property type="match status" value="1"/>
</dbReference>
<sequence>MTTRGVTLFADTGFLSPGWADTGADHLLDDRAWLAAMVEVELALARAQVKVGIVPPDVPDAIAATVDMTQFDWEGLVSGVRATGNPAVVFVSQLTKIVAATDQRAADYVHRGSTSQDILDTATMLVTRRVLDRVHADLSRVASALAGLAGTYRDTVMAGRTLTQHAVPITFGLKASGWLNSVMDVLDRLDRLALPVSLGGAAGTLAAYQEFTDGDCLDLVEPFADELGLTAPLVPWHSARLPIVDIGTTLAAVTGVLGKIAADVEVLTRTEIGELAEPQAPGRGASSAMPQKRNPVYVTAILTAARQVPQLVAVLHQSMVVPDERSAGGWHAEWQPLRECLRLAAGAARNAADLTNGLCVFPERMLTNLALTGGAVVSERLSAVLTPLLGKSEAKALLTEAAFASADRPAELPEILTKLLVSRGHEVPDVAELCDPSAYLGASGQLVDRVLQRYEEVNVR</sequence>
<evidence type="ECO:0000256" key="2">
    <source>
        <dbReference type="ARBA" id="ARBA00034772"/>
    </source>
</evidence>
<keyword evidence="1" id="KW-0456">Lyase</keyword>
<keyword evidence="4" id="KW-0413">Isomerase</keyword>
<comment type="similarity">
    <text evidence="2">Belongs to the class-II fumarase/aspartase family.</text>
</comment>
<reference evidence="4 5" key="1">
    <citation type="submission" date="2023-11" db="EMBL/GenBank/DDBJ databases">
        <title>Lentzea sokolovensis, sp. nov., Lentzea kristufkii, sp. nov., and Lentzea miocenensis, sp. nov., rare actinobacteria from Sokolov Coal Basin, Miocene lacustrine sediment, Czech Republic.</title>
        <authorList>
            <person name="Lara A."/>
            <person name="Kotroba L."/>
            <person name="Nouioui I."/>
            <person name="Neumann-Schaal M."/>
            <person name="Mast Y."/>
            <person name="Chronakova A."/>
        </authorList>
    </citation>
    <scope>NUCLEOTIDE SEQUENCE [LARGE SCALE GENOMIC DNA]</scope>
    <source>
        <strain evidence="4 5">BCCO 10_0856</strain>
    </source>
</reference>
<dbReference type="CDD" id="cd01597">
    <property type="entry name" value="pCLME"/>
    <property type="match status" value="1"/>
</dbReference>
<dbReference type="InterPro" id="IPR008948">
    <property type="entry name" value="L-Aspartase-like"/>
</dbReference>
<evidence type="ECO:0000259" key="3">
    <source>
        <dbReference type="SMART" id="SM00998"/>
    </source>
</evidence>
<dbReference type="Proteomes" id="UP001285521">
    <property type="component" value="Unassembled WGS sequence"/>
</dbReference>
<dbReference type="Gene3D" id="1.20.200.10">
    <property type="entry name" value="Fumarase/aspartase (Central domain)"/>
    <property type="match status" value="1"/>
</dbReference>
<organism evidence="4 5">
    <name type="scientific">Lentzea miocenica</name>
    <dbReference type="NCBI Taxonomy" id="3095431"/>
    <lineage>
        <taxon>Bacteria</taxon>
        <taxon>Bacillati</taxon>
        <taxon>Actinomycetota</taxon>
        <taxon>Actinomycetes</taxon>
        <taxon>Pseudonocardiales</taxon>
        <taxon>Pseudonocardiaceae</taxon>
        <taxon>Lentzea</taxon>
    </lineage>
</organism>
<dbReference type="Gene3D" id="1.10.40.30">
    <property type="entry name" value="Fumarase/aspartase (C-terminal domain)"/>
    <property type="match status" value="1"/>
</dbReference>
<evidence type="ECO:0000256" key="1">
    <source>
        <dbReference type="ARBA" id="ARBA00023239"/>
    </source>
</evidence>
<dbReference type="PRINTS" id="PR00145">
    <property type="entry name" value="ARGSUCLYASE"/>
</dbReference>
<dbReference type="PRINTS" id="PR00149">
    <property type="entry name" value="FUMRATELYASE"/>
</dbReference>
<comment type="caution">
    <text evidence="4">The sequence shown here is derived from an EMBL/GenBank/DDBJ whole genome shotgun (WGS) entry which is preliminary data.</text>
</comment>
<evidence type="ECO:0000313" key="5">
    <source>
        <dbReference type="Proteomes" id="UP001285521"/>
    </source>
</evidence>
<gene>
    <name evidence="4" type="primary">pcaB</name>
    <name evidence="4" type="ORF">SK803_41670</name>
</gene>
<dbReference type="InterPro" id="IPR022761">
    <property type="entry name" value="Fumarate_lyase_N"/>
</dbReference>
<reference evidence="4 5" key="2">
    <citation type="submission" date="2023-11" db="EMBL/GenBank/DDBJ databases">
        <authorList>
            <person name="Lara A.C."/>
            <person name="Chronakova A."/>
        </authorList>
    </citation>
    <scope>NUCLEOTIDE SEQUENCE [LARGE SCALE GENOMIC DNA]</scope>
    <source>
        <strain evidence="4 5">BCCO 10_0856</strain>
    </source>
</reference>
<name>A0ABU4TFE2_9PSEU</name>
<dbReference type="Pfam" id="PF00206">
    <property type="entry name" value="Lyase_1"/>
    <property type="match status" value="1"/>
</dbReference>
<dbReference type="SMART" id="SM00998">
    <property type="entry name" value="ADSL_C"/>
    <property type="match status" value="1"/>
</dbReference>
<dbReference type="PANTHER" id="PTHR43172:SF2">
    <property type="entry name" value="ADENYLOSUCCINATE LYASE C-TERMINAL DOMAIN-CONTAINING PROTEIN"/>
    <property type="match status" value="1"/>
</dbReference>
<dbReference type="GO" id="GO:0047472">
    <property type="term" value="F:3-carboxy-cis,cis-muconate cycloisomerase activity"/>
    <property type="evidence" value="ECO:0007669"/>
    <property type="project" value="UniProtKB-EC"/>
</dbReference>
<dbReference type="SUPFAM" id="SSF48557">
    <property type="entry name" value="L-aspartase-like"/>
    <property type="match status" value="1"/>
</dbReference>
<protein>
    <submittedName>
        <fullName evidence="4">3-carboxy-cis,cis-muconate cycloisomerase</fullName>
        <ecNumber evidence="4">5.5.1.2</ecNumber>
    </submittedName>
</protein>
<keyword evidence="5" id="KW-1185">Reference proteome</keyword>
<proteinExistence type="inferred from homology"/>
<dbReference type="InterPro" id="IPR019468">
    <property type="entry name" value="AdenyloSucc_lyase_C"/>
</dbReference>
<dbReference type="InterPro" id="IPR012789">
    <property type="entry name" value="Protocat_PcaB-like"/>
</dbReference>
<dbReference type="InterPro" id="IPR000362">
    <property type="entry name" value="Fumarate_lyase_fam"/>
</dbReference>
<dbReference type="RefSeq" id="WP_319971738.1">
    <property type="nucleotide sequence ID" value="NZ_JAXAVW010000048.1"/>
</dbReference>
<dbReference type="EC" id="5.5.1.2" evidence="4"/>
<evidence type="ECO:0000313" key="4">
    <source>
        <dbReference type="EMBL" id="MDX8036744.1"/>
    </source>
</evidence>
<feature type="domain" description="Adenylosuccinate lyase C-terminal" evidence="3">
    <location>
        <begin position="373"/>
        <end position="451"/>
    </location>
</feature>